<organism evidence="1 2">
    <name type="scientific">Teladorsagia circumcincta</name>
    <name type="common">Brown stomach worm</name>
    <name type="synonym">Ostertagia circumcincta</name>
    <dbReference type="NCBI Taxonomy" id="45464"/>
    <lineage>
        <taxon>Eukaryota</taxon>
        <taxon>Metazoa</taxon>
        <taxon>Ecdysozoa</taxon>
        <taxon>Nematoda</taxon>
        <taxon>Chromadorea</taxon>
        <taxon>Rhabditida</taxon>
        <taxon>Rhabditina</taxon>
        <taxon>Rhabditomorpha</taxon>
        <taxon>Strongyloidea</taxon>
        <taxon>Trichostrongylidae</taxon>
        <taxon>Teladorsagia</taxon>
    </lineage>
</organism>
<dbReference type="Proteomes" id="UP000230423">
    <property type="component" value="Unassembled WGS sequence"/>
</dbReference>
<evidence type="ECO:0000313" key="1">
    <source>
        <dbReference type="EMBL" id="PIO59068.1"/>
    </source>
</evidence>
<name>A0A2G9TMD9_TELCI</name>
<protein>
    <submittedName>
        <fullName evidence="1">Uncharacterized protein</fullName>
    </submittedName>
</protein>
<dbReference type="AlphaFoldDB" id="A0A2G9TMD9"/>
<reference evidence="1 2" key="1">
    <citation type="submission" date="2015-09" db="EMBL/GenBank/DDBJ databases">
        <title>Draft genome of the parasitic nematode Teladorsagia circumcincta isolate WARC Sus (inbred).</title>
        <authorList>
            <person name="Mitreva M."/>
        </authorList>
    </citation>
    <scope>NUCLEOTIDE SEQUENCE [LARGE SCALE GENOMIC DNA]</scope>
    <source>
        <strain evidence="1 2">S</strain>
    </source>
</reference>
<sequence>MLKMKYDCEMEKKAAEKDPCKKIPPRERFMYRGRNYDYIETPIVNFRAILSPADALLAAMRRWWNTHLYHHGLRDLIPRRKDYTVLPFLAVR</sequence>
<gene>
    <name evidence="1" type="ORF">TELCIR_19481</name>
</gene>
<proteinExistence type="predicted"/>
<keyword evidence="2" id="KW-1185">Reference proteome</keyword>
<dbReference type="EMBL" id="KZ358934">
    <property type="protein sequence ID" value="PIO59068.1"/>
    <property type="molecule type" value="Genomic_DNA"/>
</dbReference>
<accession>A0A2G9TMD9</accession>
<evidence type="ECO:0000313" key="2">
    <source>
        <dbReference type="Proteomes" id="UP000230423"/>
    </source>
</evidence>